<evidence type="ECO:0000313" key="3">
    <source>
        <dbReference type="Proteomes" id="UP000887229"/>
    </source>
</evidence>
<sequence length="492" mass="56526">MDTLLNPFPNTLRQLRDLRATVFYSTMDSRKRSPSPLLNPTNTPEFRPSRSKSRSDELDVPNALCDKGADEKWLPCLISCNDLKVMSATRIYITPFQRFWYWHVYVLKDIFPTMKREAPLLKQVSADEQQKFARDIQTHLKDNNLFIDSFGNESLRSGFWRCLLHYATISSGHDDKFIHATKLNCDDLEDLTLRALDKMSMAEALHAIALLRTLLVQCGGQELSRQSSFPRSRQTSAHVLSKLFGTFKAQGPWVYETGGKLVTRITQEGQRPIATGYRPAFDKPDYWSSAPDDVLFSLKYKEWMENGGFTSPLNLRLPDLVGLHITEAQAETIKEKTNALCGDIQVPSQFHDILGLLWYVANGPSDVDFQRHLHRASSRFKSYLRRELSRSDQDLMSDYFQSLLSIFCAVESLPLDGTLTHSDADLTYFVDLLQGRTPSSWRSLQSVLDAFDRARKQIGERPEKEDDVRVRYWMFRLQSHDHESAYGNCTLK</sequence>
<dbReference type="Proteomes" id="UP000887229">
    <property type="component" value="Unassembled WGS sequence"/>
</dbReference>
<keyword evidence="3" id="KW-1185">Reference proteome</keyword>
<protein>
    <submittedName>
        <fullName evidence="2">Uncharacterized protein</fullName>
    </submittedName>
</protein>
<dbReference type="GeneID" id="70293240"/>
<proteinExistence type="predicted"/>
<dbReference type="AlphaFoldDB" id="A0A9P7ZJT1"/>
<organism evidence="2 3">
    <name type="scientific">Emericellopsis atlantica</name>
    <dbReference type="NCBI Taxonomy" id="2614577"/>
    <lineage>
        <taxon>Eukaryota</taxon>
        <taxon>Fungi</taxon>
        <taxon>Dikarya</taxon>
        <taxon>Ascomycota</taxon>
        <taxon>Pezizomycotina</taxon>
        <taxon>Sordariomycetes</taxon>
        <taxon>Hypocreomycetidae</taxon>
        <taxon>Hypocreales</taxon>
        <taxon>Bionectriaceae</taxon>
        <taxon>Emericellopsis</taxon>
    </lineage>
</organism>
<evidence type="ECO:0000313" key="2">
    <source>
        <dbReference type="EMBL" id="KAG9252905.1"/>
    </source>
</evidence>
<gene>
    <name evidence="2" type="ORF">F5Z01DRAFT_638064</name>
</gene>
<dbReference type="RefSeq" id="XP_046116829.1">
    <property type="nucleotide sequence ID" value="XM_046262337.1"/>
</dbReference>
<feature type="region of interest" description="Disordered" evidence="1">
    <location>
        <begin position="27"/>
        <end position="58"/>
    </location>
</feature>
<name>A0A9P7ZJT1_9HYPO</name>
<comment type="caution">
    <text evidence="2">The sequence shown here is derived from an EMBL/GenBank/DDBJ whole genome shotgun (WGS) entry which is preliminary data.</text>
</comment>
<accession>A0A9P7ZJT1</accession>
<evidence type="ECO:0000256" key="1">
    <source>
        <dbReference type="SAM" id="MobiDB-lite"/>
    </source>
</evidence>
<dbReference type="EMBL" id="MU251260">
    <property type="protein sequence ID" value="KAG9252905.1"/>
    <property type="molecule type" value="Genomic_DNA"/>
</dbReference>
<reference evidence="2" key="1">
    <citation type="journal article" date="2021" name="IMA Fungus">
        <title>Genomic characterization of three marine fungi, including Emericellopsis atlantica sp. nov. with signatures of a generalist lifestyle and marine biomass degradation.</title>
        <authorList>
            <person name="Hagestad O.C."/>
            <person name="Hou L."/>
            <person name="Andersen J.H."/>
            <person name="Hansen E.H."/>
            <person name="Altermark B."/>
            <person name="Li C."/>
            <person name="Kuhnert E."/>
            <person name="Cox R.J."/>
            <person name="Crous P.W."/>
            <person name="Spatafora J.W."/>
            <person name="Lail K."/>
            <person name="Amirebrahimi M."/>
            <person name="Lipzen A."/>
            <person name="Pangilinan J."/>
            <person name="Andreopoulos W."/>
            <person name="Hayes R.D."/>
            <person name="Ng V."/>
            <person name="Grigoriev I.V."/>
            <person name="Jackson S.A."/>
            <person name="Sutton T.D.S."/>
            <person name="Dobson A.D.W."/>
            <person name="Rama T."/>
        </authorList>
    </citation>
    <scope>NUCLEOTIDE SEQUENCE</scope>
    <source>
        <strain evidence="2">TS7</strain>
    </source>
</reference>